<reference evidence="1" key="1">
    <citation type="submission" date="2021-06" db="EMBL/GenBank/DDBJ databases">
        <authorList>
            <person name="Kallberg Y."/>
            <person name="Tangrot J."/>
            <person name="Rosling A."/>
        </authorList>
    </citation>
    <scope>NUCLEOTIDE SEQUENCE</scope>
    <source>
        <strain evidence="1">87-6 pot B 2015</strain>
    </source>
</reference>
<keyword evidence="2" id="KW-1185">Reference proteome</keyword>
<gene>
    <name evidence="1" type="ORF">FMOSSE_LOCUS8596</name>
</gene>
<evidence type="ECO:0000313" key="2">
    <source>
        <dbReference type="Proteomes" id="UP000789375"/>
    </source>
</evidence>
<dbReference type="AlphaFoldDB" id="A0A9N9CB71"/>
<proteinExistence type="predicted"/>
<accession>A0A9N9CB71</accession>
<comment type="caution">
    <text evidence="1">The sequence shown here is derived from an EMBL/GenBank/DDBJ whole genome shotgun (WGS) entry which is preliminary data.</text>
</comment>
<dbReference type="Proteomes" id="UP000789375">
    <property type="component" value="Unassembled WGS sequence"/>
</dbReference>
<evidence type="ECO:0000313" key="1">
    <source>
        <dbReference type="EMBL" id="CAG8594080.1"/>
    </source>
</evidence>
<name>A0A9N9CB71_FUNMO</name>
<dbReference type="EMBL" id="CAJVPP010002261">
    <property type="protein sequence ID" value="CAG8594080.1"/>
    <property type="molecule type" value="Genomic_DNA"/>
</dbReference>
<protein>
    <submittedName>
        <fullName evidence="1">2822_t:CDS:1</fullName>
    </submittedName>
</protein>
<sequence length="105" mass="12193">MNYIIMCLNDDDLNPSCYIFASGMFNDFLYKSSEAELKLITDIDEYLIVEKSISRDMTIASYCYAKANNPKYVMTQYMPIKILRKVSPEQVLNIQTSEKQIVPKE</sequence>
<organism evidence="1 2">
    <name type="scientific">Funneliformis mosseae</name>
    <name type="common">Endomycorrhizal fungus</name>
    <name type="synonym">Glomus mosseae</name>
    <dbReference type="NCBI Taxonomy" id="27381"/>
    <lineage>
        <taxon>Eukaryota</taxon>
        <taxon>Fungi</taxon>
        <taxon>Fungi incertae sedis</taxon>
        <taxon>Mucoromycota</taxon>
        <taxon>Glomeromycotina</taxon>
        <taxon>Glomeromycetes</taxon>
        <taxon>Glomerales</taxon>
        <taxon>Glomeraceae</taxon>
        <taxon>Funneliformis</taxon>
    </lineage>
</organism>